<name>A0A0E9Q1F1_ANGAN</name>
<dbReference type="GO" id="GO:0005737">
    <property type="term" value="C:cytoplasm"/>
    <property type="evidence" value="ECO:0007669"/>
    <property type="project" value="TreeGrafter"/>
</dbReference>
<dbReference type="PANTHER" id="PTHR16155">
    <property type="entry name" value="DED DOMAIN-CONTAINING PROTEIN"/>
    <property type="match status" value="1"/>
</dbReference>
<reference evidence="1" key="2">
    <citation type="journal article" date="2015" name="Fish Shellfish Immunol.">
        <title>Early steps in the European eel (Anguilla anguilla)-Vibrio vulnificus interaction in the gills: Role of the RtxA13 toxin.</title>
        <authorList>
            <person name="Callol A."/>
            <person name="Pajuelo D."/>
            <person name="Ebbesson L."/>
            <person name="Teles M."/>
            <person name="MacKenzie S."/>
            <person name="Amaro C."/>
        </authorList>
    </citation>
    <scope>NUCLEOTIDE SEQUENCE</scope>
</reference>
<dbReference type="PANTHER" id="PTHR16155:SF20">
    <property type="entry name" value="STERILE ALPHA MOTIF DOMAIN-CONTAINING PROTEIN 9-LIKE"/>
    <property type="match status" value="1"/>
</dbReference>
<protein>
    <submittedName>
        <fullName evidence="1">Uncharacterized protein</fullName>
    </submittedName>
</protein>
<dbReference type="AlphaFoldDB" id="A0A0E9Q1F1"/>
<reference evidence="1" key="1">
    <citation type="submission" date="2014-11" db="EMBL/GenBank/DDBJ databases">
        <authorList>
            <person name="Amaro Gonzalez C."/>
        </authorList>
    </citation>
    <scope>NUCLEOTIDE SEQUENCE</scope>
</reference>
<evidence type="ECO:0000313" key="1">
    <source>
        <dbReference type="EMBL" id="JAH10574.1"/>
    </source>
</evidence>
<dbReference type="EMBL" id="GBXM01098003">
    <property type="protein sequence ID" value="JAH10574.1"/>
    <property type="molecule type" value="Transcribed_RNA"/>
</dbReference>
<organism evidence="1">
    <name type="scientific">Anguilla anguilla</name>
    <name type="common">European freshwater eel</name>
    <name type="synonym">Muraena anguilla</name>
    <dbReference type="NCBI Taxonomy" id="7936"/>
    <lineage>
        <taxon>Eukaryota</taxon>
        <taxon>Metazoa</taxon>
        <taxon>Chordata</taxon>
        <taxon>Craniata</taxon>
        <taxon>Vertebrata</taxon>
        <taxon>Euteleostomi</taxon>
        <taxon>Actinopterygii</taxon>
        <taxon>Neopterygii</taxon>
        <taxon>Teleostei</taxon>
        <taxon>Anguilliformes</taxon>
        <taxon>Anguillidae</taxon>
        <taxon>Anguilla</taxon>
    </lineage>
</organism>
<sequence>MKKFTDEVIRFAAACMNSRTNGTIHFGVGDLPDFIHGQILGVVVQDQEAFVDGLHRAVDGHFEHKHIDVAKKCIKPLDLFRSSTRI</sequence>
<accession>A0A0E9Q1F1</accession>
<proteinExistence type="predicted"/>